<dbReference type="Proteomes" id="UP000535890">
    <property type="component" value="Unassembled WGS sequence"/>
</dbReference>
<dbReference type="AlphaFoldDB" id="A0A7Y9DWM9"/>
<dbReference type="RefSeq" id="WP_179794392.1">
    <property type="nucleotide sequence ID" value="NZ_BAABHP010000021.1"/>
</dbReference>
<dbReference type="InterPro" id="IPR010982">
    <property type="entry name" value="Lambda_DNA-bd_dom_sf"/>
</dbReference>
<evidence type="ECO:0000313" key="1">
    <source>
        <dbReference type="EMBL" id="NYD36766.1"/>
    </source>
</evidence>
<dbReference type="EMBL" id="JACCBN010000001">
    <property type="protein sequence ID" value="NYD36766.1"/>
    <property type="molecule type" value="Genomic_DNA"/>
</dbReference>
<dbReference type="SUPFAM" id="SSF47413">
    <property type="entry name" value="lambda repressor-like DNA-binding domains"/>
    <property type="match status" value="1"/>
</dbReference>
<evidence type="ECO:0000313" key="2">
    <source>
        <dbReference type="Proteomes" id="UP000535890"/>
    </source>
</evidence>
<accession>A0A7Y9DWM9</accession>
<proteinExistence type="predicted"/>
<reference evidence="1 2" key="1">
    <citation type="submission" date="2020-07" db="EMBL/GenBank/DDBJ databases">
        <title>Sequencing the genomes of 1000 actinobacteria strains.</title>
        <authorList>
            <person name="Klenk H.-P."/>
        </authorList>
    </citation>
    <scope>NUCLEOTIDE SEQUENCE [LARGE SCALE GENOMIC DNA]</scope>
    <source>
        <strain evidence="1 2">DSM 45772</strain>
    </source>
</reference>
<protein>
    <submittedName>
        <fullName evidence="1">Transcriptional regulator with XRE-family HTH domain</fullName>
    </submittedName>
</protein>
<keyword evidence="2" id="KW-1185">Reference proteome</keyword>
<gene>
    <name evidence="1" type="ORF">BJ983_002868</name>
</gene>
<name>A0A7Y9DWM9_9PSEU</name>
<comment type="caution">
    <text evidence="1">The sequence shown here is derived from an EMBL/GenBank/DDBJ whole genome shotgun (WGS) entry which is preliminary data.</text>
</comment>
<dbReference type="GO" id="GO:0003677">
    <property type="term" value="F:DNA binding"/>
    <property type="evidence" value="ECO:0007669"/>
    <property type="project" value="InterPro"/>
</dbReference>
<sequence>MPDDANLRSSVRAELARQGLSARAMNARLGWGLHHLTRRLSGEVEFRSSELEAIASELGIPVSRFYDPPRDAVPAS</sequence>
<dbReference type="Gene3D" id="1.10.260.40">
    <property type="entry name" value="lambda repressor-like DNA-binding domains"/>
    <property type="match status" value="1"/>
</dbReference>
<organism evidence="1 2">
    <name type="scientific">Actinomycetospora corticicola</name>
    <dbReference type="NCBI Taxonomy" id="663602"/>
    <lineage>
        <taxon>Bacteria</taxon>
        <taxon>Bacillati</taxon>
        <taxon>Actinomycetota</taxon>
        <taxon>Actinomycetes</taxon>
        <taxon>Pseudonocardiales</taxon>
        <taxon>Pseudonocardiaceae</taxon>
        <taxon>Actinomycetospora</taxon>
    </lineage>
</organism>